<name>A0A926I9J3_9FIRM</name>
<dbReference type="Pfam" id="PF13443">
    <property type="entry name" value="HTH_26"/>
    <property type="match status" value="1"/>
</dbReference>
<evidence type="ECO:0000313" key="3">
    <source>
        <dbReference type="Proteomes" id="UP000610862"/>
    </source>
</evidence>
<dbReference type="AlphaFoldDB" id="A0A926I9J3"/>
<evidence type="ECO:0000313" key="2">
    <source>
        <dbReference type="EMBL" id="MBC8568185.1"/>
    </source>
</evidence>
<dbReference type="RefSeq" id="WP_177269162.1">
    <property type="nucleotide sequence ID" value="NZ_JACRTA010000002.1"/>
</dbReference>
<organism evidence="2 3">
    <name type="scientific">Lentihominibacter hominis</name>
    <dbReference type="NCBI Taxonomy" id="2763645"/>
    <lineage>
        <taxon>Bacteria</taxon>
        <taxon>Bacillati</taxon>
        <taxon>Bacillota</taxon>
        <taxon>Clostridia</taxon>
        <taxon>Peptostreptococcales</taxon>
        <taxon>Anaerovoracaceae</taxon>
        <taxon>Lentihominibacter</taxon>
    </lineage>
</organism>
<evidence type="ECO:0000259" key="1">
    <source>
        <dbReference type="PROSITE" id="PS50943"/>
    </source>
</evidence>
<dbReference type="SUPFAM" id="SSF47413">
    <property type="entry name" value="lambda repressor-like DNA-binding domains"/>
    <property type="match status" value="1"/>
</dbReference>
<accession>A0A926I9J3</accession>
<dbReference type="SMART" id="SM00530">
    <property type="entry name" value="HTH_XRE"/>
    <property type="match status" value="1"/>
</dbReference>
<dbReference type="InterPro" id="IPR010982">
    <property type="entry name" value="Lambda_DNA-bd_dom_sf"/>
</dbReference>
<keyword evidence="3" id="KW-1185">Reference proteome</keyword>
<dbReference type="EMBL" id="JACRTA010000002">
    <property type="protein sequence ID" value="MBC8568185.1"/>
    <property type="molecule type" value="Genomic_DNA"/>
</dbReference>
<gene>
    <name evidence="2" type="ORF">H8692_05315</name>
</gene>
<feature type="domain" description="HTH cro/C1-type" evidence="1">
    <location>
        <begin position="11"/>
        <end position="65"/>
    </location>
</feature>
<dbReference type="GO" id="GO:0003677">
    <property type="term" value="F:DNA binding"/>
    <property type="evidence" value="ECO:0007669"/>
    <property type="project" value="InterPro"/>
</dbReference>
<dbReference type="CDD" id="cd00093">
    <property type="entry name" value="HTH_XRE"/>
    <property type="match status" value="1"/>
</dbReference>
<reference evidence="2" key="1">
    <citation type="submission" date="2020-08" db="EMBL/GenBank/DDBJ databases">
        <title>Genome public.</title>
        <authorList>
            <person name="Liu C."/>
            <person name="Sun Q."/>
        </authorList>
    </citation>
    <scope>NUCLEOTIDE SEQUENCE</scope>
    <source>
        <strain evidence="2">NSJ-24</strain>
    </source>
</reference>
<sequence length="113" mass="13095">MSLQQNLSNFMNTIRLSRNQSITEFAEEIGVSRSEMQHILKGTCNPRIDTLKYIAKNLDVDPATLILPSYTEPQQDFALLLLRTLDAFLELPEDQQENAVYLFHQLILLMKKR</sequence>
<proteinExistence type="predicted"/>
<dbReference type="Proteomes" id="UP000610862">
    <property type="component" value="Unassembled WGS sequence"/>
</dbReference>
<comment type="caution">
    <text evidence="2">The sequence shown here is derived from an EMBL/GenBank/DDBJ whole genome shotgun (WGS) entry which is preliminary data.</text>
</comment>
<dbReference type="Gene3D" id="1.10.260.40">
    <property type="entry name" value="lambda repressor-like DNA-binding domains"/>
    <property type="match status" value="1"/>
</dbReference>
<dbReference type="PROSITE" id="PS50943">
    <property type="entry name" value="HTH_CROC1"/>
    <property type="match status" value="1"/>
</dbReference>
<dbReference type="InterPro" id="IPR001387">
    <property type="entry name" value="Cro/C1-type_HTH"/>
</dbReference>
<protein>
    <submittedName>
        <fullName evidence="2">Helix-turn-helix transcriptional regulator</fullName>
    </submittedName>
</protein>